<gene>
    <name evidence="9" type="ORF">F5I99_18295</name>
</gene>
<dbReference type="InterPro" id="IPR027417">
    <property type="entry name" value="P-loop_NTPase"/>
</dbReference>
<name>A0A5J6LI91_9GAMM</name>
<proteinExistence type="inferred from homology"/>
<dbReference type="InterPro" id="IPR003439">
    <property type="entry name" value="ABC_transporter-like_ATP-bd"/>
</dbReference>
<evidence type="ECO:0000313" key="10">
    <source>
        <dbReference type="Proteomes" id="UP000325606"/>
    </source>
</evidence>
<keyword evidence="10" id="KW-1185">Reference proteome</keyword>
<dbReference type="SUPFAM" id="SSF52540">
    <property type="entry name" value="P-loop containing nucleoside triphosphate hydrolases"/>
    <property type="match status" value="2"/>
</dbReference>
<dbReference type="InterPro" id="IPR003593">
    <property type="entry name" value="AAA+_ATPase"/>
</dbReference>
<evidence type="ECO:0000259" key="8">
    <source>
        <dbReference type="PROSITE" id="PS50893"/>
    </source>
</evidence>
<dbReference type="GO" id="GO:0005886">
    <property type="term" value="C:plasma membrane"/>
    <property type="evidence" value="ECO:0007669"/>
    <property type="project" value="UniProtKB-SubCell"/>
</dbReference>
<reference evidence="9 10" key="1">
    <citation type="submission" date="2019-09" db="EMBL/GenBank/DDBJ databases">
        <title>Nitrincola iocasae sp. nov., a bacterium isolated from the sediment collected at a cold seep field in South China Sea.</title>
        <authorList>
            <person name="Zhang H."/>
            <person name="Wang H."/>
            <person name="Li C."/>
        </authorList>
    </citation>
    <scope>NUCLEOTIDE SEQUENCE [LARGE SCALE GENOMIC DNA]</scope>
    <source>
        <strain evidence="9 10">KXZD1103</strain>
    </source>
</reference>
<comment type="similarity">
    <text evidence="2">Belongs to the ABC transporter superfamily.</text>
</comment>
<keyword evidence="3" id="KW-0813">Transport</keyword>
<evidence type="ECO:0000256" key="2">
    <source>
        <dbReference type="ARBA" id="ARBA00005417"/>
    </source>
</evidence>
<keyword evidence="6 9" id="KW-0067">ATP-binding</keyword>
<keyword evidence="4" id="KW-1003">Cell membrane</keyword>
<evidence type="ECO:0000256" key="7">
    <source>
        <dbReference type="ARBA" id="ARBA00023136"/>
    </source>
</evidence>
<dbReference type="Gene3D" id="3.40.50.300">
    <property type="entry name" value="P-loop containing nucleotide triphosphate hydrolases"/>
    <property type="match status" value="2"/>
</dbReference>
<dbReference type="KEGG" id="nik:F5I99_18295"/>
<keyword evidence="5" id="KW-0547">Nucleotide-binding</keyword>
<evidence type="ECO:0000256" key="4">
    <source>
        <dbReference type="ARBA" id="ARBA00022475"/>
    </source>
</evidence>
<dbReference type="GO" id="GO:0005524">
    <property type="term" value="F:ATP binding"/>
    <property type="evidence" value="ECO:0007669"/>
    <property type="project" value="UniProtKB-KW"/>
</dbReference>
<protein>
    <submittedName>
        <fullName evidence="9">ABC transporter ATP-binding protein</fullName>
    </submittedName>
</protein>
<dbReference type="RefSeq" id="WP_151058551.1">
    <property type="nucleotide sequence ID" value="NZ_CP044222.1"/>
</dbReference>
<dbReference type="Proteomes" id="UP000325606">
    <property type="component" value="Chromosome"/>
</dbReference>
<evidence type="ECO:0000256" key="5">
    <source>
        <dbReference type="ARBA" id="ARBA00022741"/>
    </source>
</evidence>
<evidence type="ECO:0000256" key="3">
    <source>
        <dbReference type="ARBA" id="ARBA00022448"/>
    </source>
</evidence>
<sequence length="463" mass="50329">MKDLLLEVDALSVYAGETRLLEPLSCTLTASQPLTILGQTGAGKSLLAQAIMGLLPDALSVRGDVRLNGESLFSLSMPERQALWGRVLSMLPQEPWHALDPVMKVKRQVAEVHHYVLGQEQEAADVQAEQALQRLGLEGSLAKIPSQLSGGMAQRVAFVAATAAGGQLLLADEPTKGLDYGRRDQVVALLQSQLHQGALLTITHDIDVARQLGGDLIVMRRGQVMERGNVERVLANPQSDYTRELLAADPQSWTQVKQPLPAAAPLVRVEGLGKSRGGKPLFDDVSFELYPHQLTGLVGDSGCGKSTLGDLLLGNLKPDQGKVSYQRPFARHQLLKLYQDPPAAFAPGITLQQLLLDLVRLHRLDASSIPPLLERLHLSPQLLQRSCTEVSGGELQRISLLRALLMDPVMLFADEPTSRLDPITSQQIIELLVEVAQDFACSVVLVSHDPVLVEKTCHQVISL</sequence>
<feature type="domain" description="ABC transporter" evidence="8">
    <location>
        <begin position="6"/>
        <end position="246"/>
    </location>
</feature>
<dbReference type="Pfam" id="PF00005">
    <property type="entry name" value="ABC_tran"/>
    <property type="match status" value="2"/>
</dbReference>
<dbReference type="SMART" id="SM00382">
    <property type="entry name" value="AAA"/>
    <property type="match status" value="2"/>
</dbReference>
<dbReference type="AlphaFoldDB" id="A0A5J6LI91"/>
<dbReference type="PROSITE" id="PS50893">
    <property type="entry name" value="ABC_TRANSPORTER_2"/>
    <property type="match status" value="2"/>
</dbReference>
<dbReference type="PANTHER" id="PTHR43297:SF7">
    <property type="entry name" value="D,D-DIPEPTIDE TRANSPORT ATP-BINDING PROTEIN DDPD-RELATED"/>
    <property type="match status" value="1"/>
</dbReference>
<comment type="subcellular location">
    <subcellularLocation>
        <location evidence="1">Cell inner membrane</location>
        <topology evidence="1">Peripheral membrane protein</topology>
    </subcellularLocation>
</comment>
<feature type="domain" description="ABC transporter" evidence="8">
    <location>
        <begin position="267"/>
        <end position="463"/>
    </location>
</feature>
<evidence type="ECO:0000256" key="6">
    <source>
        <dbReference type="ARBA" id="ARBA00022840"/>
    </source>
</evidence>
<keyword evidence="7" id="KW-0472">Membrane</keyword>
<evidence type="ECO:0000256" key="1">
    <source>
        <dbReference type="ARBA" id="ARBA00004417"/>
    </source>
</evidence>
<accession>A0A5J6LI91</accession>
<dbReference type="InterPro" id="IPR017871">
    <property type="entry name" value="ABC_transporter-like_CS"/>
</dbReference>
<evidence type="ECO:0000313" key="9">
    <source>
        <dbReference type="EMBL" id="QEW08284.1"/>
    </source>
</evidence>
<dbReference type="InterPro" id="IPR050388">
    <property type="entry name" value="ABC_Ni/Peptide_Import"/>
</dbReference>
<dbReference type="PANTHER" id="PTHR43297">
    <property type="entry name" value="OLIGOPEPTIDE TRANSPORT ATP-BINDING PROTEIN APPD"/>
    <property type="match status" value="1"/>
</dbReference>
<dbReference type="EMBL" id="CP044222">
    <property type="protein sequence ID" value="QEW08284.1"/>
    <property type="molecule type" value="Genomic_DNA"/>
</dbReference>
<organism evidence="9 10">
    <name type="scientific">Nitrincola iocasae</name>
    <dbReference type="NCBI Taxonomy" id="2614693"/>
    <lineage>
        <taxon>Bacteria</taxon>
        <taxon>Pseudomonadati</taxon>
        <taxon>Pseudomonadota</taxon>
        <taxon>Gammaproteobacteria</taxon>
        <taxon>Oceanospirillales</taxon>
        <taxon>Oceanospirillaceae</taxon>
        <taxon>Nitrincola</taxon>
    </lineage>
</organism>
<dbReference type="GO" id="GO:0016887">
    <property type="term" value="F:ATP hydrolysis activity"/>
    <property type="evidence" value="ECO:0007669"/>
    <property type="project" value="InterPro"/>
</dbReference>
<dbReference type="PROSITE" id="PS00211">
    <property type="entry name" value="ABC_TRANSPORTER_1"/>
    <property type="match status" value="2"/>
</dbReference>